<feature type="domain" description="HTH cro/C1-type" evidence="2">
    <location>
        <begin position="6"/>
        <end position="61"/>
    </location>
</feature>
<evidence type="ECO:0000313" key="3">
    <source>
        <dbReference type="EMBL" id="GHO98709.1"/>
    </source>
</evidence>
<dbReference type="AlphaFoldDB" id="A0A8J3N547"/>
<dbReference type="RefSeq" id="WP_220209409.1">
    <property type="nucleotide sequence ID" value="NZ_BNJK01000002.1"/>
</dbReference>
<gene>
    <name evidence="3" type="ORF">KSF_087570</name>
</gene>
<keyword evidence="4" id="KW-1185">Reference proteome</keyword>
<protein>
    <recommendedName>
        <fullName evidence="5">XRE family transcriptional regulator</fullName>
    </recommendedName>
</protein>
<comment type="caution">
    <text evidence="3">The sequence shown here is derived from an EMBL/GenBank/DDBJ whole genome shotgun (WGS) entry which is preliminary data.</text>
</comment>
<dbReference type="CDD" id="cd00093">
    <property type="entry name" value="HTH_XRE"/>
    <property type="match status" value="1"/>
</dbReference>
<proteinExistence type="predicted"/>
<dbReference type="InterPro" id="IPR000198">
    <property type="entry name" value="RhoGAP_dom"/>
</dbReference>
<dbReference type="GO" id="GO:0007165">
    <property type="term" value="P:signal transduction"/>
    <property type="evidence" value="ECO:0007669"/>
    <property type="project" value="InterPro"/>
</dbReference>
<evidence type="ECO:0000313" key="4">
    <source>
        <dbReference type="Proteomes" id="UP000597444"/>
    </source>
</evidence>
<dbReference type="Proteomes" id="UP000597444">
    <property type="component" value="Unassembled WGS sequence"/>
</dbReference>
<sequence length="68" mass="7677">MIRLRVKEVAEAHGLNMSQLSRRSDVSFSTVKRLWRNPHRSASTEILEKLAAAIGVSIHDLIEELPDP</sequence>
<dbReference type="SUPFAM" id="SSF47413">
    <property type="entry name" value="lambda repressor-like DNA-binding domains"/>
    <property type="match status" value="1"/>
</dbReference>
<dbReference type="SMART" id="SM00530">
    <property type="entry name" value="HTH_XRE"/>
    <property type="match status" value="1"/>
</dbReference>
<dbReference type="Gene3D" id="1.10.260.40">
    <property type="entry name" value="lambda repressor-like DNA-binding domains"/>
    <property type="match status" value="1"/>
</dbReference>
<dbReference type="EMBL" id="BNJK01000002">
    <property type="protein sequence ID" value="GHO98709.1"/>
    <property type="molecule type" value="Genomic_DNA"/>
</dbReference>
<name>A0A8J3N547_9CHLR</name>
<accession>A0A8J3N547</accession>
<dbReference type="InterPro" id="IPR010982">
    <property type="entry name" value="Lambda_DNA-bd_dom_sf"/>
</dbReference>
<dbReference type="InterPro" id="IPR001387">
    <property type="entry name" value="Cro/C1-type_HTH"/>
</dbReference>
<evidence type="ECO:0000259" key="2">
    <source>
        <dbReference type="PROSITE" id="PS50943"/>
    </source>
</evidence>
<feature type="domain" description="Rho-GAP" evidence="1">
    <location>
        <begin position="1"/>
        <end position="68"/>
    </location>
</feature>
<reference evidence="3" key="1">
    <citation type="submission" date="2020-10" db="EMBL/GenBank/DDBJ databases">
        <title>Taxonomic study of unclassified bacteria belonging to the class Ktedonobacteria.</title>
        <authorList>
            <person name="Yabe S."/>
            <person name="Wang C.M."/>
            <person name="Zheng Y."/>
            <person name="Sakai Y."/>
            <person name="Cavaletti L."/>
            <person name="Monciardini P."/>
            <person name="Donadio S."/>
        </authorList>
    </citation>
    <scope>NUCLEOTIDE SEQUENCE</scope>
    <source>
        <strain evidence="3">ID150040</strain>
    </source>
</reference>
<evidence type="ECO:0008006" key="5">
    <source>
        <dbReference type="Google" id="ProtNLM"/>
    </source>
</evidence>
<dbReference type="GO" id="GO:0003677">
    <property type="term" value="F:DNA binding"/>
    <property type="evidence" value="ECO:0007669"/>
    <property type="project" value="InterPro"/>
</dbReference>
<dbReference type="PROSITE" id="PS50238">
    <property type="entry name" value="RHOGAP"/>
    <property type="match status" value="1"/>
</dbReference>
<organism evidence="3 4">
    <name type="scientific">Reticulibacter mediterranei</name>
    <dbReference type="NCBI Taxonomy" id="2778369"/>
    <lineage>
        <taxon>Bacteria</taxon>
        <taxon>Bacillati</taxon>
        <taxon>Chloroflexota</taxon>
        <taxon>Ktedonobacteria</taxon>
        <taxon>Ktedonobacterales</taxon>
        <taxon>Reticulibacteraceae</taxon>
        <taxon>Reticulibacter</taxon>
    </lineage>
</organism>
<evidence type="ECO:0000259" key="1">
    <source>
        <dbReference type="PROSITE" id="PS50238"/>
    </source>
</evidence>
<dbReference type="PROSITE" id="PS50943">
    <property type="entry name" value="HTH_CROC1"/>
    <property type="match status" value="1"/>
</dbReference>
<dbReference type="Pfam" id="PF13443">
    <property type="entry name" value="HTH_26"/>
    <property type="match status" value="1"/>
</dbReference>